<dbReference type="EMBL" id="JBFMKM010000016">
    <property type="protein sequence ID" value="KAL1297430.1"/>
    <property type="molecule type" value="Genomic_DNA"/>
</dbReference>
<dbReference type="RefSeq" id="XP_069197112.1">
    <property type="nucleotide sequence ID" value="XM_069344677.1"/>
</dbReference>
<dbReference type="GeneID" id="95978660"/>
<feature type="compositionally biased region" description="Low complexity" evidence="1">
    <location>
        <begin position="126"/>
        <end position="142"/>
    </location>
</feature>
<protein>
    <submittedName>
        <fullName evidence="3">Uncharacterized protein</fullName>
    </submittedName>
</protein>
<feature type="region of interest" description="Disordered" evidence="1">
    <location>
        <begin position="331"/>
        <end position="358"/>
    </location>
</feature>
<keyword evidence="4" id="KW-1185">Reference proteome</keyword>
<feature type="region of interest" description="Disordered" evidence="1">
    <location>
        <begin position="1"/>
        <end position="71"/>
    </location>
</feature>
<dbReference type="Proteomes" id="UP001562354">
    <property type="component" value="Unassembled WGS sequence"/>
</dbReference>
<keyword evidence="2" id="KW-0472">Membrane</keyword>
<feature type="transmembrane region" description="Helical" evidence="2">
    <location>
        <begin position="409"/>
        <end position="431"/>
    </location>
</feature>
<sequence>MSMPQTQDFYVPSPISPGGPSRTNDSKSPSPYNASQSAPMRQERSSISGSVKTHHFNKNDSDTQNDNDEDENMVPVTTLKHAPTFDRERTSRCCRVSNRPRPRLVEATEAQQLPLFRGDGSDEGTAIATSLSPSSSSSASAARKQRETEDAGKYVVLGIFNRVDGRPQEILVDIRDDARLFCSVYCSIIRLRGLAAFFSLKDVKYFKVFSCDPQTGVHHRIKLDATSIDALHKFQLAYSSWASWTDIFDHPSLPSFIQCLTSPFRFLSSLNHHNTSESSNEKEPKKQWWSRGRKSKHNDPDARKLNTEWAKWIHEALNGSNRDPCAALGRFPSSTTTTTTTTAAHKDNKNITDDDSEELRPHPHYSLEIILAWSPRRIAVVVFLPVLISFAVGLGLNSTDWEGTERIEMSWVVATYIATTGGIVAAMMAIVSEIKK</sequence>
<feature type="region of interest" description="Disordered" evidence="1">
    <location>
        <begin position="273"/>
        <end position="301"/>
    </location>
</feature>
<accession>A0ABR3P3X7</accession>
<evidence type="ECO:0000256" key="2">
    <source>
        <dbReference type="SAM" id="Phobius"/>
    </source>
</evidence>
<evidence type="ECO:0000256" key="1">
    <source>
        <dbReference type="SAM" id="MobiDB-lite"/>
    </source>
</evidence>
<gene>
    <name evidence="3" type="ORF">AAFC00_004960</name>
</gene>
<reference evidence="3 4" key="1">
    <citation type="submission" date="2024-07" db="EMBL/GenBank/DDBJ databases">
        <title>Draft sequence of the Neodothiora populina.</title>
        <authorList>
            <person name="Drown D.D."/>
            <person name="Schuette U.S."/>
            <person name="Buechlein A.B."/>
            <person name="Rusch D.R."/>
            <person name="Winton L.W."/>
            <person name="Adams G.A."/>
        </authorList>
    </citation>
    <scope>NUCLEOTIDE SEQUENCE [LARGE SCALE GENOMIC DNA]</scope>
    <source>
        <strain evidence="3 4">CPC 39397</strain>
    </source>
</reference>
<feature type="compositionally biased region" description="Polar residues" evidence="1">
    <location>
        <begin position="21"/>
        <end position="51"/>
    </location>
</feature>
<proteinExistence type="predicted"/>
<evidence type="ECO:0000313" key="3">
    <source>
        <dbReference type="EMBL" id="KAL1297430.1"/>
    </source>
</evidence>
<evidence type="ECO:0000313" key="4">
    <source>
        <dbReference type="Proteomes" id="UP001562354"/>
    </source>
</evidence>
<name>A0ABR3P3X7_9PEZI</name>
<keyword evidence="2" id="KW-1133">Transmembrane helix</keyword>
<feature type="transmembrane region" description="Helical" evidence="2">
    <location>
        <begin position="378"/>
        <end position="397"/>
    </location>
</feature>
<keyword evidence="2" id="KW-0812">Transmembrane</keyword>
<organism evidence="3 4">
    <name type="scientific">Neodothiora populina</name>
    <dbReference type="NCBI Taxonomy" id="2781224"/>
    <lineage>
        <taxon>Eukaryota</taxon>
        <taxon>Fungi</taxon>
        <taxon>Dikarya</taxon>
        <taxon>Ascomycota</taxon>
        <taxon>Pezizomycotina</taxon>
        <taxon>Dothideomycetes</taxon>
        <taxon>Dothideomycetidae</taxon>
        <taxon>Dothideales</taxon>
        <taxon>Dothioraceae</taxon>
        <taxon>Neodothiora</taxon>
    </lineage>
</organism>
<feature type="region of interest" description="Disordered" evidence="1">
    <location>
        <begin position="116"/>
        <end position="146"/>
    </location>
</feature>
<comment type="caution">
    <text evidence="3">The sequence shown here is derived from an EMBL/GenBank/DDBJ whole genome shotgun (WGS) entry which is preliminary data.</text>
</comment>